<comment type="caution">
    <text evidence="1">The sequence shown here is derived from an EMBL/GenBank/DDBJ whole genome shotgun (WGS) entry which is preliminary data.</text>
</comment>
<organism evidence="1 2">
    <name type="scientific">Lactococcus garvieae DCC43</name>
    <dbReference type="NCBI Taxonomy" id="1231377"/>
    <lineage>
        <taxon>Bacteria</taxon>
        <taxon>Bacillati</taxon>
        <taxon>Bacillota</taxon>
        <taxon>Bacilli</taxon>
        <taxon>Lactobacillales</taxon>
        <taxon>Streptococcaceae</taxon>
        <taxon>Lactococcus</taxon>
    </lineage>
</organism>
<proteinExistence type="predicted"/>
<protein>
    <submittedName>
        <fullName evidence="1">Uncharacterized protein</fullName>
    </submittedName>
</protein>
<reference evidence="1 2" key="1">
    <citation type="journal article" date="2012" name="J. Bacteriol.">
        <title>Genome Sequence of the Bacteriocin-Producing Strain Lactococcus garvieae DCC43.</title>
        <authorList>
            <person name="Gabrielsen C."/>
            <person name="Brede D.A."/>
            <person name="Hernandez P.E."/>
            <person name="Nes I.F."/>
            <person name="Diep D.B."/>
        </authorList>
    </citation>
    <scope>NUCLEOTIDE SEQUENCE [LARGE SCALE GENOMIC DNA]</scope>
    <source>
        <strain evidence="1 2">DCC43</strain>
    </source>
</reference>
<dbReference type="RefSeq" id="WP_003136877.1">
    <property type="nucleotide sequence ID" value="NZ_AMQS01000047.1"/>
</dbReference>
<evidence type="ECO:0000313" key="1">
    <source>
        <dbReference type="EMBL" id="EKF50445.1"/>
    </source>
</evidence>
<dbReference type="PATRIC" id="fig|1231377.3.peg.2204"/>
<evidence type="ECO:0000313" key="2">
    <source>
        <dbReference type="Proteomes" id="UP000006787"/>
    </source>
</evidence>
<gene>
    <name evidence="1" type="ORF">C426_2225</name>
</gene>
<dbReference type="Proteomes" id="UP000006787">
    <property type="component" value="Unassembled WGS sequence"/>
</dbReference>
<dbReference type="EMBL" id="AMQS01000047">
    <property type="protein sequence ID" value="EKF50445.1"/>
    <property type="molecule type" value="Genomic_DNA"/>
</dbReference>
<name>K2PG65_9LACT</name>
<sequence>MTFPNINTKTTLDSQIIAGDRSICNMYATVESSGAYNINFNVTDATGWHENEASNIEDVKSFISNAQEVANKQFEANKVPEEES</sequence>
<accession>K2PG65</accession>
<dbReference type="AlphaFoldDB" id="K2PG65"/>